<dbReference type="Proteomes" id="UP000179467">
    <property type="component" value="Unassembled WGS sequence"/>
</dbReference>
<evidence type="ECO:0000313" key="3">
    <source>
        <dbReference type="Proteomes" id="UP000179467"/>
    </source>
</evidence>
<feature type="domain" description="Methanolan biosynthesis EpsI" evidence="1">
    <location>
        <begin position="24"/>
        <end position="228"/>
    </location>
</feature>
<dbReference type="InterPro" id="IPR054654">
    <property type="entry name" value="EpsI_type_V_pred"/>
</dbReference>
<name>A0A1S1HH93_9SPHN</name>
<evidence type="ECO:0000259" key="1">
    <source>
        <dbReference type="Pfam" id="PF11984"/>
    </source>
</evidence>
<organism evidence="2 3">
    <name type="scientific">Edaphosphingomonas haloaromaticamans</name>
    <dbReference type="NCBI Taxonomy" id="653954"/>
    <lineage>
        <taxon>Bacteria</taxon>
        <taxon>Pseudomonadati</taxon>
        <taxon>Pseudomonadota</taxon>
        <taxon>Alphaproteobacteria</taxon>
        <taxon>Sphingomonadales</taxon>
        <taxon>Rhizorhabdaceae</taxon>
        <taxon>Edaphosphingomonas</taxon>
    </lineage>
</organism>
<evidence type="ECO:0000313" key="2">
    <source>
        <dbReference type="EMBL" id="OHT20861.1"/>
    </source>
</evidence>
<proteinExistence type="predicted"/>
<dbReference type="RefSeq" id="WP_015457403.1">
    <property type="nucleotide sequence ID" value="NZ_MIPT01000001.1"/>
</dbReference>
<dbReference type="AlphaFoldDB" id="A0A1S1HH93"/>
<reference evidence="2 3" key="1">
    <citation type="submission" date="2016-09" db="EMBL/GenBank/DDBJ databases">
        <title>Metabolic pathway, cell adaptation mechanisms and a novel monoxygenase revealed through proteogenomic-transcription analysis of a Sphingomonas haloaromaticamans strain degrading the fungicide ortho-phenylphenol.</title>
        <authorList>
            <person name="Perruchon C."/>
            <person name="Papadopoulou E.S."/>
            <person name="Rousidou C."/>
            <person name="Vasileiadis S."/>
            <person name="Tanou G."/>
            <person name="Amoutzias G."/>
            <person name="Molassiotis A."/>
            <person name="Karpouzas D.G."/>
        </authorList>
    </citation>
    <scope>NUCLEOTIDE SEQUENCE [LARGE SCALE GENOMIC DNA]</scope>
    <source>
        <strain evidence="2 3">P3</strain>
    </source>
</reference>
<gene>
    <name evidence="2" type="ORF">BHE75_02865</name>
</gene>
<comment type="caution">
    <text evidence="2">The sequence shown here is derived from an EMBL/GenBank/DDBJ whole genome shotgun (WGS) entry which is preliminary data.</text>
</comment>
<dbReference type="NCBIfam" id="TIGR02914">
    <property type="entry name" value="EpsI_fam"/>
    <property type="match status" value="1"/>
</dbReference>
<dbReference type="NCBIfam" id="NF045608">
    <property type="entry name" value="EpsI_type_V"/>
    <property type="match status" value="1"/>
</dbReference>
<dbReference type="InterPro" id="IPR014263">
    <property type="entry name" value="Methanolan_biosynth_EpsI"/>
</dbReference>
<protein>
    <recommendedName>
        <fullName evidence="1">Methanolan biosynthesis EpsI domain-containing protein</fullName>
    </recommendedName>
</protein>
<dbReference type="EMBL" id="MIPT01000001">
    <property type="protein sequence ID" value="OHT20861.1"/>
    <property type="molecule type" value="Genomic_DNA"/>
</dbReference>
<accession>A0A1S1HH93</accession>
<dbReference type="Pfam" id="PF11984">
    <property type="entry name" value="DUF3485"/>
    <property type="match status" value="1"/>
</dbReference>
<sequence length="238" mass="26188">MTTMRDTDDERAAPGSGLSRRNLLLGGVMLGTAALCYARQPKPVPSLLGKTKLDSLIPNRIGRWTYETSSGLVLPPRDQLSERIYDQLVTRVYTAPDGTGVMLLVAYSGRQDGMIQVHRPEVCYPASGYALTESVEHPVRVGPQFTLPTRFIVAEGRSRIEQLIYWTRVGPSFPTGWLGQRRAVIDENLQGRIPDGVLVRISTIAQDSSAALTMLDDFTNQLLPVLPAKARQALIGRT</sequence>
<keyword evidence="3" id="KW-1185">Reference proteome</keyword>